<name>A0A501WUM6_9GAMM</name>
<dbReference type="EMBL" id="VFRR01000009">
    <property type="protein sequence ID" value="TPE53443.1"/>
    <property type="molecule type" value="Genomic_DNA"/>
</dbReference>
<gene>
    <name evidence="2" type="ORF">FJM67_06460</name>
</gene>
<comment type="caution">
    <text evidence="2">The sequence shown here is derived from an EMBL/GenBank/DDBJ whole genome shotgun (WGS) entry which is preliminary data.</text>
</comment>
<evidence type="ECO:0000313" key="2">
    <source>
        <dbReference type="EMBL" id="TPE53443.1"/>
    </source>
</evidence>
<evidence type="ECO:0000313" key="3">
    <source>
        <dbReference type="Proteomes" id="UP000315901"/>
    </source>
</evidence>
<organism evidence="2 3">
    <name type="scientific">Maribrevibacterium harenarium</name>
    <dbReference type="NCBI Taxonomy" id="2589817"/>
    <lineage>
        <taxon>Bacteria</taxon>
        <taxon>Pseudomonadati</taxon>
        <taxon>Pseudomonadota</taxon>
        <taxon>Gammaproteobacteria</taxon>
        <taxon>Oceanospirillales</taxon>
        <taxon>Oceanospirillaceae</taxon>
        <taxon>Maribrevibacterium</taxon>
    </lineage>
</organism>
<sequence length="282" mass="31349">MMTYSILVAGCGDIGAPVAQAWQQDGQQVFAMRRGGIEFPEGVTGITGDLRHHDVQVWPEVDLIYLILTPSGRSVEAYQQAYLEGAQALIRAYQGRKRLPFVIFVSSTSVYRDETQEIDEFTVAEPDSETAKVLLATEQLLHAHLPSLALRCTGIYGPGRYRLIEQVHAGNPWGENRWSNRTHRDDVVSALMLLGQQALSGATLPPMCIATDEEPAPLWQVRKYIAEQIGAPVLQHDVVAADQGKRIRGQLLASLGWQPTYSSYREGYRQLTAEYLAAKVRN</sequence>
<dbReference type="InterPro" id="IPR036291">
    <property type="entry name" value="NAD(P)-bd_dom_sf"/>
</dbReference>
<dbReference type="OrthoDB" id="9808276at2"/>
<reference evidence="2 3" key="1">
    <citation type="submission" date="2019-06" db="EMBL/GenBank/DDBJ databases">
        <title>A novel bacterium of genus Marinomonas, isolated from coastal sand.</title>
        <authorList>
            <person name="Huang H."/>
            <person name="Mo K."/>
            <person name="Hu Y."/>
        </authorList>
    </citation>
    <scope>NUCLEOTIDE SEQUENCE [LARGE SCALE GENOMIC DNA]</scope>
    <source>
        <strain evidence="2 3">HB171799</strain>
    </source>
</reference>
<dbReference type="AlphaFoldDB" id="A0A501WUM6"/>
<proteinExistence type="predicted"/>
<accession>A0A501WUM6</accession>
<protein>
    <submittedName>
        <fullName evidence="2">NAD-dependent epimerase/dehydratase family protein</fullName>
    </submittedName>
</protein>
<keyword evidence="1" id="KW-0520">NAD</keyword>
<evidence type="ECO:0000256" key="1">
    <source>
        <dbReference type="ARBA" id="ARBA00023027"/>
    </source>
</evidence>
<dbReference type="PANTHER" id="PTHR43574">
    <property type="entry name" value="EPIMERASE-RELATED"/>
    <property type="match status" value="1"/>
</dbReference>
<dbReference type="Proteomes" id="UP000315901">
    <property type="component" value="Unassembled WGS sequence"/>
</dbReference>
<dbReference type="Gene3D" id="3.40.50.720">
    <property type="entry name" value="NAD(P)-binding Rossmann-like Domain"/>
    <property type="match status" value="1"/>
</dbReference>
<keyword evidence="3" id="KW-1185">Reference proteome</keyword>
<dbReference type="SUPFAM" id="SSF51735">
    <property type="entry name" value="NAD(P)-binding Rossmann-fold domains"/>
    <property type="match status" value="1"/>
</dbReference>